<feature type="transmembrane region" description="Helical" evidence="1">
    <location>
        <begin position="187"/>
        <end position="205"/>
    </location>
</feature>
<feature type="transmembrane region" description="Helical" evidence="1">
    <location>
        <begin position="212"/>
        <end position="232"/>
    </location>
</feature>
<feature type="transmembrane region" description="Helical" evidence="1">
    <location>
        <begin position="12"/>
        <end position="33"/>
    </location>
</feature>
<dbReference type="RefSeq" id="WP_076404173.1">
    <property type="nucleotide sequence ID" value="NZ_FTMI01000002.1"/>
</dbReference>
<feature type="transmembrane region" description="Helical" evidence="1">
    <location>
        <begin position="87"/>
        <end position="109"/>
    </location>
</feature>
<dbReference type="AlphaFoldDB" id="A0A1N6PPW3"/>
<feature type="transmembrane region" description="Helical" evidence="1">
    <location>
        <begin position="45"/>
        <end position="66"/>
    </location>
</feature>
<evidence type="ECO:0000256" key="1">
    <source>
        <dbReference type="SAM" id="Phobius"/>
    </source>
</evidence>
<dbReference type="InterPro" id="IPR042150">
    <property type="entry name" value="MmRce1-like"/>
</dbReference>
<dbReference type="InterPro" id="IPR003675">
    <property type="entry name" value="Rce1/LyrA-like_dom"/>
</dbReference>
<protein>
    <recommendedName>
        <fullName evidence="2">CAAX prenyl protease 2/Lysostaphin resistance protein A-like domain-containing protein</fullName>
    </recommendedName>
</protein>
<evidence type="ECO:0000313" key="3">
    <source>
        <dbReference type="EMBL" id="SIQ06356.1"/>
    </source>
</evidence>
<keyword evidence="1" id="KW-0812">Transmembrane</keyword>
<dbReference type="GO" id="GO:0004175">
    <property type="term" value="F:endopeptidase activity"/>
    <property type="evidence" value="ECO:0007669"/>
    <property type="project" value="UniProtKB-ARBA"/>
</dbReference>
<keyword evidence="1" id="KW-1133">Transmembrane helix</keyword>
<feature type="transmembrane region" description="Helical" evidence="1">
    <location>
        <begin position="153"/>
        <end position="175"/>
    </location>
</feature>
<reference evidence="4" key="1">
    <citation type="submission" date="2017-01" db="EMBL/GenBank/DDBJ databases">
        <authorList>
            <person name="Varghese N."/>
            <person name="Submissions S."/>
        </authorList>
    </citation>
    <scope>NUCLEOTIDE SEQUENCE [LARGE SCALE GENOMIC DNA]</scope>
    <source>
        <strain evidence="4">3bp</strain>
    </source>
</reference>
<dbReference type="Pfam" id="PF02517">
    <property type="entry name" value="Rce1-like"/>
    <property type="match status" value="1"/>
</dbReference>
<feature type="transmembrane region" description="Helical" evidence="1">
    <location>
        <begin position="238"/>
        <end position="258"/>
    </location>
</feature>
<organism evidence="3 4">
    <name type="scientific">Cellulosimicrobium aquatile</name>
    <dbReference type="NCBI Taxonomy" id="1612203"/>
    <lineage>
        <taxon>Bacteria</taxon>
        <taxon>Bacillati</taxon>
        <taxon>Actinomycetota</taxon>
        <taxon>Actinomycetes</taxon>
        <taxon>Micrococcales</taxon>
        <taxon>Promicromonosporaceae</taxon>
        <taxon>Cellulosimicrobium</taxon>
    </lineage>
</organism>
<dbReference type="PANTHER" id="PTHR35797:SF1">
    <property type="entry name" value="PROTEASE"/>
    <property type="match status" value="1"/>
</dbReference>
<feature type="domain" description="CAAX prenyl protease 2/Lysostaphin resistance protein A-like" evidence="2">
    <location>
        <begin position="120"/>
        <end position="225"/>
    </location>
</feature>
<dbReference type="PANTHER" id="PTHR35797">
    <property type="entry name" value="PROTEASE-RELATED"/>
    <property type="match status" value="1"/>
</dbReference>
<dbReference type="GO" id="GO:0080120">
    <property type="term" value="P:CAAX-box protein maturation"/>
    <property type="evidence" value="ECO:0007669"/>
    <property type="project" value="UniProtKB-ARBA"/>
</dbReference>
<dbReference type="EMBL" id="FTMI01000002">
    <property type="protein sequence ID" value="SIQ06356.1"/>
    <property type="molecule type" value="Genomic_DNA"/>
</dbReference>
<gene>
    <name evidence="3" type="ORF">SAMN05518682_1032</name>
</gene>
<proteinExistence type="predicted"/>
<dbReference type="Proteomes" id="UP000186235">
    <property type="component" value="Unassembled WGS sequence"/>
</dbReference>
<name>A0A1N6PPW3_9MICO</name>
<evidence type="ECO:0000313" key="4">
    <source>
        <dbReference type="Proteomes" id="UP000186235"/>
    </source>
</evidence>
<feature type="transmembrane region" description="Helical" evidence="1">
    <location>
        <begin position="115"/>
        <end position="132"/>
    </location>
</feature>
<keyword evidence="1" id="KW-0472">Membrane</keyword>
<evidence type="ECO:0000259" key="2">
    <source>
        <dbReference type="Pfam" id="PF02517"/>
    </source>
</evidence>
<sequence length="271" mass="29669">MTDARIARQFVTLTFLIAYGLSGGLIVAARSGYEVHNVVTTVPELLANVPFALYILSPAIASYVVLRANRRVSGLREWLRLVFAVRGRPAGFLLALSALALYFALHLLVSGPSAHALPWFMFFLSLPGNLVIGGMEEAGWMTALQPGLDRRWGFVPSSLVVGIIWLLWHVPLFFIPGTNHESGQIDFWMFAVQVMAFRFLYGAIFRVAGTNGVLLCILTHTAFNAASFTLGIPPTTWAGTLAANAGVVILALVSVTLSRRAQTTRRWRVEP</sequence>
<keyword evidence="4" id="KW-1185">Reference proteome</keyword>
<accession>A0A1N6PPW3</accession>